<evidence type="ECO:0000313" key="2">
    <source>
        <dbReference type="Proteomes" id="UP000290378"/>
    </source>
</evidence>
<comment type="caution">
    <text evidence="1">The sequence shown here is derived from an EMBL/GenBank/DDBJ whole genome shotgun (WGS) entry which is preliminary data.</text>
</comment>
<proteinExistence type="predicted"/>
<gene>
    <name evidence="1" type="ORF">CP963_06965</name>
</gene>
<reference evidence="1 2" key="1">
    <citation type="submission" date="2017-09" db="EMBL/GenBank/DDBJ databases">
        <title>Genomics of the genus Arcobacter.</title>
        <authorList>
            <person name="Perez-Cataluna A."/>
            <person name="Figueras M.J."/>
            <person name="Salas-Masso N."/>
        </authorList>
    </citation>
    <scope>NUCLEOTIDE SEQUENCE [LARGE SCALE GENOMIC DNA]</scope>
    <source>
        <strain evidence="1 2">CECT 7834</strain>
    </source>
</reference>
<dbReference type="Proteomes" id="UP000290378">
    <property type="component" value="Unassembled WGS sequence"/>
</dbReference>
<accession>A0A6M8NQ35</accession>
<keyword evidence="2" id="KW-1185">Reference proteome</keyword>
<dbReference type="AlphaFoldDB" id="A0A6M8NQ35"/>
<sequence length="139" mass="16573">MCKKIWNKKGKINMTNEERETLDNFRADCSIALNYMQNKVNKYGKNKLDLTFKFRPTPENEKIVDEVIEQSKKIADEFKTELTFEFISIDGDCIDMEMRNNITKNEHLTDEFFKFFDKFLKYTNEVEANYCNFATISKD</sequence>
<dbReference type="EMBL" id="NXII01000007">
    <property type="protein sequence ID" value="RXI41504.1"/>
    <property type="molecule type" value="Genomic_DNA"/>
</dbReference>
<protein>
    <submittedName>
        <fullName evidence="1">Uncharacterized protein</fullName>
    </submittedName>
</protein>
<organism evidence="1 2">
    <name type="scientific">Arcobacter cloacae</name>
    <dbReference type="NCBI Taxonomy" id="1054034"/>
    <lineage>
        <taxon>Bacteria</taxon>
        <taxon>Pseudomonadati</taxon>
        <taxon>Campylobacterota</taxon>
        <taxon>Epsilonproteobacteria</taxon>
        <taxon>Campylobacterales</taxon>
        <taxon>Arcobacteraceae</taxon>
        <taxon>Arcobacter</taxon>
    </lineage>
</organism>
<evidence type="ECO:0000313" key="1">
    <source>
        <dbReference type="EMBL" id="RXI41504.1"/>
    </source>
</evidence>
<name>A0A6M8NQ35_9BACT</name>